<accession>A0A7C0Y544</accession>
<dbReference type="GO" id="GO:0006304">
    <property type="term" value="P:DNA modification"/>
    <property type="evidence" value="ECO:0007669"/>
    <property type="project" value="InterPro"/>
</dbReference>
<dbReference type="PRINTS" id="PR00507">
    <property type="entry name" value="N12N6MTFRASE"/>
</dbReference>
<feature type="domain" description="Type II methyltransferase M.TaqI-like" evidence="8">
    <location>
        <begin position="111"/>
        <end position="283"/>
    </location>
</feature>
<evidence type="ECO:0000256" key="7">
    <source>
        <dbReference type="SAM" id="Coils"/>
    </source>
</evidence>
<dbReference type="GO" id="GO:0003676">
    <property type="term" value="F:nucleic acid binding"/>
    <property type="evidence" value="ECO:0007669"/>
    <property type="project" value="InterPro"/>
</dbReference>
<protein>
    <recommendedName>
        <fullName evidence="2">site-specific DNA-methyltransferase (adenine-specific)</fullName>
        <ecNumber evidence="2">2.1.1.72</ecNumber>
    </recommendedName>
</protein>
<dbReference type="PROSITE" id="PS00092">
    <property type="entry name" value="N6_MTASE"/>
    <property type="match status" value="1"/>
</dbReference>
<sequence length="693" mass="81270">DIYTKPLLPNLTFKLRQGDSLIEEIAGVPIKLRSDLFIPNNVKQKIIELADKKAAYFSGQRSADLKEKEEIEKLEKDILKEVIDSKINELQKKKSSFENSLKRLKSQKTLDGKHTKTQKKEINKLEKEILAISKEIEHWQKVLFRIGLKAKKDYFLWEIDFAEVFYQKGGFDIVIGNPPYVRQELIAPPLENQENYSDDEWREIKKQYKEKLIQSVKNIWGNNIKIDKKSDLYVYFYYHGLSLLRPGGVFCFINSNSWLDVGYGAGLQEFLLKNMKPVFIIDNLKKRSFKQSDVNTVIVLIKRPSKILNDFTLKFVSFKKPFEEVLNAEVIKKIERVDKPIFDDEDFRFYPKTKKELLEEGIEISEKDELIKSDLEYLPYIGNKWGRKYLRSPEIYWTVMKKGKHKLVKLRELIKRINRGYSMGGEKYFYINDLGGTTNVRICNNDLGWHGKIENRFLFPLFERTKQVNSLFFDPDEFDRKIFICNVPQKKLKNTYASEYINWCKKNGFLGKWNLKRKKGKILILRASADRPAVYLSKKEVDYDQTFYSIEPFSDIDEEILVALLNSSLTNYFFREIESGAGAELGQGSLWIAVYETKRIYVLNPKILSPTEKNKLKGVWRSLSQRKPESIFTELGFDPNKPIREQEPNPLPDRKALDDTIFDALGLTEEERKEVYWSVAELVKNRLEKARSV</sequence>
<dbReference type="Gene3D" id="3.40.50.150">
    <property type="entry name" value="Vaccinia Virus protein VP39"/>
    <property type="match status" value="1"/>
</dbReference>
<evidence type="ECO:0000259" key="8">
    <source>
        <dbReference type="Pfam" id="PF07669"/>
    </source>
</evidence>
<dbReference type="AlphaFoldDB" id="A0A7C0Y544"/>
<evidence type="ECO:0000256" key="3">
    <source>
        <dbReference type="ARBA" id="ARBA00022603"/>
    </source>
</evidence>
<proteinExistence type="inferred from homology"/>
<dbReference type="GO" id="GO:0009007">
    <property type="term" value="F:site-specific DNA-methyltransferase (adenine-specific) activity"/>
    <property type="evidence" value="ECO:0007669"/>
    <property type="project" value="UniProtKB-EC"/>
</dbReference>
<dbReference type="InterPro" id="IPR011639">
    <property type="entry name" value="MethylTrfase_TaqI-like_dom"/>
</dbReference>
<evidence type="ECO:0000313" key="9">
    <source>
        <dbReference type="EMBL" id="HDD44658.1"/>
    </source>
</evidence>
<dbReference type="InterPro" id="IPR050953">
    <property type="entry name" value="N4_N6_ade-DNA_methylase"/>
</dbReference>
<comment type="similarity">
    <text evidence="1">Belongs to the N(4)/N(6)-methyltransferase family.</text>
</comment>
<comment type="catalytic activity">
    <reaction evidence="6">
        <text>a 2'-deoxyadenosine in DNA + S-adenosyl-L-methionine = an N(6)-methyl-2'-deoxyadenosine in DNA + S-adenosyl-L-homocysteine + H(+)</text>
        <dbReference type="Rhea" id="RHEA:15197"/>
        <dbReference type="Rhea" id="RHEA-COMP:12418"/>
        <dbReference type="Rhea" id="RHEA-COMP:12419"/>
        <dbReference type="ChEBI" id="CHEBI:15378"/>
        <dbReference type="ChEBI" id="CHEBI:57856"/>
        <dbReference type="ChEBI" id="CHEBI:59789"/>
        <dbReference type="ChEBI" id="CHEBI:90615"/>
        <dbReference type="ChEBI" id="CHEBI:90616"/>
        <dbReference type="EC" id="2.1.1.72"/>
    </reaction>
</comment>
<feature type="coiled-coil region" evidence="7">
    <location>
        <begin position="87"/>
        <end position="142"/>
    </location>
</feature>
<feature type="non-terminal residue" evidence="9">
    <location>
        <position position="1"/>
    </location>
</feature>
<dbReference type="InterPro" id="IPR002052">
    <property type="entry name" value="DNA_methylase_N6_adenine_CS"/>
</dbReference>
<dbReference type="EC" id="2.1.1.72" evidence="2"/>
<evidence type="ECO:0000256" key="2">
    <source>
        <dbReference type="ARBA" id="ARBA00011900"/>
    </source>
</evidence>
<evidence type="ECO:0000256" key="5">
    <source>
        <dbReference type="ARBA" id="ARBA00022691"/>
    </source>
</evidence>
<dbReference type="GO" id="GO:0032259">
    <property type="term" value="P:methylation"/>
    <property type="evidence" value="ECO:0007669"/>
    <property type="project" value="UniProtKB-KW"/>
</dbReference>
<keyword evidence="4" id="KW-0808">Transferase</keyword>
<dbReference type="PANTHER" id="PTHR33841">
    <property type="entry name" value="DNA METHYLTRANSFERASE YEEA-RELATED"/>
    <property type="match status" value="1"/>
</dbReference>
<dbReference type="Pfam" id="PF07669">
    <property type="entry name" value="Eco57I"/>
    <property type="match status" value="1"/>
</dbReference>
<name>A0A7C0Y544_DESA2</name>
<keyword evidence="7" id="KW-0175">Coiled coil</keyword>
<evidence type="ECO:0000256" key="4">
    <source>
        <dbReference type="ARBA" id="ARBA00022679"/>
    </source>
</evidence>
<comment type="caution">
    <text evidence="9">The sequence shown here is derived from an EMBL/GenBank/DDBJ whole genome shotgun (WGS) entry which is preliminary data.</text>
</comment>
<dbReference type="Proteomes" id="UP000886289">
    <property type="component" value="Unassembled WGS sequence"/>
</dbReference>
<dbReference type="EMBL" id="DRBS01000273">
    <property type="protein sequence ID" value="HDD44658.1"/>
    <property type="molecule type" value="Genomic_DNA"/>
</dbReference>
<reference evidence="9" key="1">
    <citation type="journal article" date="2020" name="mSystems">
        <title>Genome- and Community-Level Interaction Insights into Carbon Utilization and Element Cycling Functions of Hydrothermarchaeota in Hydrothermal Sediment.</title>
        <authorList>
            <person name="Zhou Z."/>
            <person name="Liu Y."/>
            <person name="Xu W."/>
            <person name="Pan J."/>
            <person name="Luo Z.H."/>
            <person name="Li M."/>
        </authorList>
    </citation>
    <scope>NUCLEOTIDE SEQUENCE [LARGE SCALE GENOMIC DNA]</scope>
    <source>
        <strain evidence="9">HyVt-233</strain>
    </source>
</reference>
<dbReference type="PANTHER" id="PTHR33841:SF5">
    <property type="entry name" value="DNA METHYLASE (MODIFICATION METHYLASE) (METHYLTRANSFERASE)-RELATED"/>
    <property type="match status" value="1"/>
</dbReference>
<evidence type="ECO:0000256" key="1">
    <source>
        <dbReference type="ARBA" id="ARBA00006594"/>
    </source>
</evidence>
<dbReference type="InterPro" id="IPR029063">
    <property type="entry name" value="SAM-dependent_MTases_sf"/>
</dbReference>
<keyword evidence="3" id="KW-0489">Methyltransferase</keyword>
<dbReference type="SUPFAM" id="SSF53335">
    <property type="entry name" value="S-adenosyl-L-methionine-dependent methyltransferases"/>
    <property type="match status" value="1"/>
</dbReference>
<gene>
    <name evidence="9" type="ORF">ENG63_07355</name>
</gene>
<evidence type="ECO:0000256" key="6">
    <source>
        <dbReference type="ARBA" id="ARBA00047942"/>
    </source>
</evidence>
<organism evidence="9">
    <name type="scientific">Desulfofervidus auxilii</name>
    <dbReference type="NCBI Taxonomy" id="1621989"/>
    <lineage>
        <taxon>Bacteria</taxon>
        <taxon>Pseudomonadati</taxon>
        <taxon>Thermodesulfobacteriota</taxon>
        <taxon>Candidatus Desulfofervidia</taxon>
        <taxon>Candidatus Desulfofervidales</taxon>
        <taxon>Candidatus Desulfofervidaceae</taxon>
        <taxon>Candidatus Desulfofervidus</taxon>
    </lineage>
</organism>
<keyword evidence="5" id="KW-0949">S-adenosyl-L-methionine</keyword>